<evidence type="ECO:0000256" key="1">
    <source>
        <dbReference type="SAM" id="SignalP"/>
    </source>
</evidence>
<comment type="caution">
    <text evidence="2">The sequence shown here is derived from an EMBL/GenBank/DDBJ whole genome shotgun (WGS) entry which is preliminary data.</text>
</comment>
<accession>A0A178LGG2</accession>
<name>A0A178LGG2_9PSED</name>
<gene>
    <name evidence="2" type="ORF">A4V15_17890</name>
</gene>
<sequence>MRARVLALLLSCLLLPLTALALEPGERVAPFTLLDQRDRPYTFDDQLQVLLVARSMSGSGLVKEAMREQPANYIDGTRVAYVADISSMPAAITRMFAVPAMRKYGYRVLLDRESRIVPRFPGDASKVLWVTLDHGRFVSQREFSDANALRDALKAKAR</sequence>
<evidence type="ECO:0000313" key="2">
    <source>
        <dbReference type="EMBL" id="OAN29504.1"/>
    </source>
</evidence>
<keyword evidence="1" id="KW-0732">Signal</keyword>
<proteinExistence type="predicted"/>
<dbReference type="Proteomes" id="UP000078356">
    <property type="component" value="Unassembled WGS sequence"/>
</dbReference>
<dbReference type="EMBL" id="LWCR01000014">
    <property type="protein sequence ID" value="OAN29504.1"/>
    <property type="molecule type" value="Genomic_DNA"/>
</dbReference>
<reference evidence="2 3" key="1">
    <citation type="submission" date="2016-04" db="EMBL/GenBank/DDBJ databases">
        <title>Draft Genome Sequences of Staphylococcus capitis Strain H36, S. capitis Strain H65, S. cohnii Strain H62, S. hominis Strain H69, Mycobacterium iranicum Strain H39, Plantibacter sp. Strain H53, Pseudomonas oryzihabitans Strain H72, and Microbacterium sp. Strain H83, isolated from residential settings.</title>
        <authorList>
            <person name="Lymperopoulou D."/>
            <person name="Adams R.I."/>
            <person name="Lindow S."/>
            <person name="Coil D.A."/>
            <person name="Jospin G."/>
            <person name="Eisen J.A."/>
        </authorList>
    </citation>
    <scope>NUCLEOTIDE SEQUENCE [LARGE SCALE GENOMIC DNA]</scope>
    <source>
        <strain evidence="2 3">H72</strain>
    </source>
</reference>
<dbReference type="RefSeq" id="WP_026083798.1">
    <property type="nucleotide sequence ID" value="NZ_LWCR01000014.1"/>
</dbReference>
<feature type="chain" id="PRO_5008091058" evidence="1">
    <location>
        <begin position="22"/>
        <end position="158"/>
    </location>
</feature>
<evidence type="ECO:0000313" key="3">
    <source>
        <dbReference type="Proteomes" id="UP000078356"/>
    </source>
</evidence>
<dbReference type="AlphaFoldDB" id="A0A178LGG2"/>
<protein>
    <submittedName>
        <fullName evidence="2">FAD/FMN-containing dehydrogenase</fullName>
    </submittedName>
</protein>
<organism evidence="2 3">
    <name type="scientific">Pseudomonas oryzihabitans</name>
    <dbReference type="NCBI Taxonomy" id="47885"/>
    <lineage>
        <taxon>Bacteria</taxon>
        <taxon>Pseudomonadati</taxon>
        <taxon>Pseudomonadota</taxon>
        <taxon>Gammaproteobacteria</taxon>
        <taxon>Pseudomonadales</taxon>
        <taxon>Pseudomonadaceae</taxon>
        <taxon>Pseudomonas</taxon>
    </lineage>
</organism>
<feature type="signal peptide" evidence="1">
    <location>
        <begin position="1"/>
        <end position="21"/>
    </location>
</feature>